<evidence type="ECO:0000259" key="7">
    <source>
        <dbReference type="Pfam" id="PF00185"/>
    </source>
</evidence>
<proteinExistence type="inferred from homology"/>
<dbReference type="NCBIfam" id="NF011380">
    <property type="entry name" value="PRK14805.1"/>
    <property type="match status" value="1"/>
</dbReference>
<comment type="catalytic activity">
    <reaction evidence="4">
        <text>carbamoyl phosphate + L-ornithine = L-citrulline + phosphate + H(+)</text>
        <dbReference type="Rhea" id="RHEA:19513"/>
        <dbReference type="ChEBI" id="CHEBI:15378"/>
        <dbReference type="ChEBI" id="CHEBI:43474"/>
        <dbReference type="ChEBI" id="CHEBI:46911"/>
        <dbReference type="ChEBI" id="CHEBI:57743"/>
        <dbReference type="ChEBI" id="CHEBI:58228"/>
        <dbReference type="EC" id="2.1.3.3"/>
    </reaction>
</comment>
<dbReference type="PANTHER" id="PTHR45753:SF3">
    <property type="entry name" value="ORNITHINE TRANSCARBAMYLASE, MITOCHONDRIAL"/>
    <property type="match status" value="1"/>
</dbReference>
<dbReference type="FunFam" id="3.40.50.1370:FF:000008">
    <property type="entry name" value="Ornithine carbamoyltransferase"/>
    <property type="match status" value="1"/>
</dbReference>
<evidence type="ECO:0000256" key="6">
    <source>
        <dbReference type="RuleBase" id="RU003634"/>
    </source>
</evidence>
<dbReference type="InterPro" id="IPR006131">
    <property type="entry name" value="Asp_carbamoyltransf_Asp/Orn-bd"/>
</dbReference>
<dbReference type="PRINTS" id="PR00100">
    <property type="entry name" value="AOTCASE"/>
</dbReference>
<dbReference type="SUPFAM" id="SSF53671">
    <property type="entry name" value="Aspartate/ornithine carbamoyltransferase"/>
    <property type="match status" value="1"/>
</dbReference>
<evidence type="ECO:0000313" key="9">
    <source>
        <dbReference type="EMBL" id="RUO51312.1"/>
    </source>
</evidence>
<evidence type="ECO:0000259" key="8">
    <source>
        <dbReference type="Pfam" id="PF02729"/>
    </source>
</evidence>
<feature type="domain" description="Aspartate/ornithine carbamoyltransferase carbamoyl-P binding" evidence="8">
    <location>
        <begin position="3"/>
        <end position="141"/>
    </location>
</feature>
<reference evidence="10" key="1">
    <citation type="journal article" date="2018" name="Front. Microbiol.">
        <title>Genome-Based Analysis Reveals the Taxonomy and Diversity of the Family Idiomarinaceae.</title>
        <authorList>
            <person name="Liu Y."/>
            <person name="Lai Q."/>
            <person name="Shao Z."/>
        </authorList>
    </citation>
    <scope>NUCLEOTIDE SEQUENCE [LARGE SCALE GENOMIC DNA]</scope>
    <source>
        <strain evidence="10">F23</strain>
    </source>
</reference>
<dbReference type="EMBL" id="PIPV01000011">
    <property type="protein sequence ID" value="RUO51312.1"/>
    <property type="molecule type" value="Genomic_DNA"/>
</dbReference>
<dbReference type="OrthoDB" id="9802587at2"/>
<keyword evidence="10" id="KW-1185">Reference proteome</keyword>
<dbReference type="Gene3D" id="3.40.50.1370">
    <property type="entry name" value="Aspartate/ornithine carbamoyltransferase"/>
    <property type="match status" value="2"/>
</dbReference>
<dbReference type="InterPro" id="IPR006130">
    <property type="entry name" value="Asp/Orn_carbamoylTrfase"/>
</dbReference>
<evidence type="ECO:0000313" key="10">
    <source>
        <dbReference type="Proteomes" id="UP000287330"/>
    </source>
</evidence>
<dbReference type="InterPro" id="IPR006132">
    <property type="entry name" value="Asp/Orn_carbamoyltranf_P-bd"/>
</dbReference>
<dbReference type="Pfam" id="PF00185">
    <property type="entry name" value="OTCace"/>
    <property type="match status" value="1"/>
</dbReference>
<name>A0A432XRJ3_9GAMM</name>
<accession>A0A432XRJ3</accession>
<dbReference type="GO" id="GO:0016597">
    <property type="term" value="F:amino acid binding"/>
    <property type="evidence" value="ECO:0007669"/>
    <property type="project" value="InterPro"/>
</dbReference>
<dbReference type="PANTHER" id="PTHR45753">
    <property type="entry name" value="ORNITHINE CARBAMOYLTRANSFERASE, MITOCHONDRIAL"/>
    <property type="match status" value="1"/>
</dbReference>
<sequence>MNKHFLTGNELTQTQLTQLIETAIQQKAAPQNYTQSLAGKSIVTLFEKPSLRTRLSFDVGIQRLGGHCVYLDEQNGQLGKRETIADYAKNLSCWCDAIVARVNQHETLQELAKHASVPVINSLCDQFHPCQALADCLTLVETYGEVSGKQLSYWGDGNNVARSLALYAALLGMDVTLVTPPHHGLSDADIELLNKAGIGSVKQIHDPNACQQSDIVYTDTWVSMGQQQSLDDVKATFMPYQVNASLIKRLGATAVMHCQPAHRDYEITSEVMDSDYSLCLQQAENRLFAQNALLHLLLNSSATLTLQHAS</sequence>
<evidence type="ECO:0000256" key="1">
    <source>
        <dbReference type="ARBA" id="ARBA00007805"/>
    </source>
</evidence>
<dbReference type="AlphaFoldDB" id="A0A432XRJ3"/>
<evidence type="ECO:0000256" key="5">
    <source>
        <dbReference type="NCBIfam" id="TIGR00658"/>
    </source>
</evidence>
<gene>
    <name evidence="9" type="ORF">CWE25_11315</name>
</gene>
<protein>
    <recommendedName>
        <fullName evidence="2 5">Ornithine carbamoyltransferase</fullName>
        <ecNumber evidence="2 5">2.1.3.3</ecNumber>
    </recommendedName>
</protein>
<comment type="similarity">
    <text evidence="1">Belongs to the aspartate/ornithine carbamoyltransferase superfamily. OTCase family.</text>
</comment>
<keyword evidence="3 6" id="KW-0808">Transferase</keyword>
<dbReference type="GO" id="GO:0042450">
    <property type="term" value="P:L-arginine biosynthetic process via ornithine"/>
    <property type="evidence" value="ECO:0007669"/>
    <property type="project" value="UniProtKB-UniRule"/>
</dbReference>
<dbReference type="NCBIfam" id="TIGR00658">
    <property type="entry name" value="orni_carb_tr"/>
    <property type="match status" value="1"/>
</dbReference>
<dbReference type="RefSeq" id="WP_110575753.1">
    <property type="nucleotide sequence ID" value="NZ_PIPV01000011.1"/>
</dbReference>
<dbReference type="InterPro" id="IPR036901">
    <property type="entry name" value="Asp/Orn_carbamoylTrfase_sf"/>
</dbReference>
<feature type="domain" description="Aspartate/ornithine carbamoyltransferase Asp/Orn-binding" evidence="7">
    <location>
        <begin position="148"/>
        <end position="296"/>
    </location>
</feature>
<dbReference type="GO" id="GO:0004585">
    <property type="term" value="F:ornithine carbamoyltransferase activity"/>
    <property type="evidence" value="ECO:0007669"/>
    <property type="project" value="UniProtKB-UniRule"/>
</dbReference>
<dbReference type="EC" id="2.1.3.3" evidence="2 5"/>
<dbReference type="Proteomes" id="UP000287330">
    <property type="component" value="Unassembled WGS sequence"/>
</dbReference>
<evidence type="ECO:0000256" key="3">
    <source>
        <dbReference type="ARBA" id="ARBA00022679"/>
    </source>
</evidence>
<dbReference type="PRINTS" id="PR00102">
    <property type="entry name" value="OTCASE"/>
</dbReference>
<dbReference type="GO" id="GO:0019240">
    <property type="term" value="P:citrulline biosynthetic process"/>
    <property type="evidence" value="ECO:0007669"/>
    <property type="project" value="TreeGrafter"/>
</dbReference>
<dbReference type="NCBIfam" id="NF001986">
    <property type="entry name" value="PRK00779.1"/>
    <property type="match status" value="1"/>
</dbReference>
<dbReference type="Pfam" id="PF02729">
    <property type="entry name" value="OTCace_N"/>
    <property type="match status" value="1"/>
</dbReference>
<dbReference type="InterPro" id="IPR002292">
    <property type="entry name" value="Orn/put_carbamltrans"/>
</dbReference>
<organism evidence="9 10">
    <name type="scientific">Idiomarina fontislapidosi</name>
    <dbReference type="NCBI Taxonomy" id="263723"/>
    <lineage>
        <taxon>Bacteria</taxon>
        <taxon>Pseudomonadati</taxon>
        <taxon>Pseudomonadota</taxon>
        <taxon>Gammaproteobacteria</taxon>
        <taxon>Alteromonadales</taxon>
        <taxon>Idiomarinaceae</taxon>
        <taxon>Idiomarina</taxon>
    </lineage>
</organism>
<comment type="caution">
    <text evidence="9">The sequence shown here is derived from an EMBL/GenBank/DDBJ whole genome shotgun (WGS) entry which is preliminary data.</text>
</comment>
<evidence type="ECO:0000256" key="4">
    <source>
        <dbReference type="ARBA" id="ARBA00048772"/>
    </source>
</evidence>
<evidence type="ECO:0000256" key="2">
    <source>
        <dbReference type="ARBA" id="ARBA00013007"/>
    </source>
</evidence>